<organism evidence="2 3">
    <name type="scientific">Babesia bigemina</name>
    <dbReference type="NCBI Taxonomy" id="5866"/>
    <lineage>
        <taxon>Eukaryota</taxon>
        <taxon>Sar</taxon>
        <taxon>Alveolata</taxon>
        <taxon>Apicomplexa</taxon>
        <taxon>Aconoidasida</taxon>
        <taxon>Piroplasmida</taxon>
        <taxon>Babesiidae</taxon>
        <taxon>Babesia</taxon>
    </lineage>
</organism>
<sequence length="461" mass="50210">MVYNSLTDVPRDFREGIDWLIALKGTDAESNIAAMGEAVYNFLVDKPVGHTEVPALQNVQSIVKGFLEQPGLKNVWPVNRILEKYNKRINKNPGWFTKAFGGADECDYKNVIKSKHVSAKTIAGKLGIAVNGYERLLKKVKTPEQYKSAYSSEATWEASCSQKPEDCAVVLVGIAPMLYAGLRSMWKASHGQSFSWVPKSKNKNILVTVLRSLGFKHPECRDKMSASYVSEALENVTIDMLETFYNLSGFWAFYGSGKIGAVGEKQPVEPVIPEAEPSVEGEGEQSLIPEAEPSVDGEGEQSMIPEAEPSFDGEGEQSVIPEAEPSFDGEGEQSLIPEAEPSVEGEGEQSVIPEAEPTFEGEGEQSVIPEAEPTFEGEGEQSVIPEAEPSVEPAGEEPVVPEAEPSVEPVKPEVDEVEQPMKVAKAAKVARSVKAAKKAAKKVSKKARQKKQKKQQESAEQ</sequence>
<dbReference type="Proteomes" id="UP000033188">
    <property type="component" value="Chromosome 3"/>
</dbReference>
<dbReference type="GeneID" id="24565373"/>
<dbReference type="OrthoDB" id="627829at2759"/>
<feature type="region of interest" description="Disordered" evidence="1">
    <location>
        <begin position="372"/>
        <end position="420"/>
    </location>
</feature>
<feature type="compositionally biased region" description="Low complexity" evidence="1">
    <location>
        <begin position="385"/>
        <end position="409"/>
    </location>
</feature>
<feature type="region of interest" description="Disordered" evidence="1">
    <location>
        <begin position="274"/>
        <end position="333"/>
    </location>
</feature>
<feature type="region of interest" description="Disordered" evidence="1">
    <location>
        <begin position="434"/>
        <end position="461"/>
    </location>
</feature>
<proteinExistence type="predicted"/>
<dbReference type="AlphaFoldDB" id="A0A061DA57"/>
<accession>A0A061DA57</accession>
<gene>
    <name evidence="2" type="ORF">BBBOND_0307360</name>
</gene>
<dbReference type="VEuPathDB" id="PiroplasmaDB:BBBOND_0307360"/>
<evidence type="ECO:0000256" key="1">
    <source>
        <dbReference type="SAM" id="MobiDB-lite"/>
    </source>
</evidence>
<feature type="compositionally biased region" description="Basic residues" evidence="1">
    <location>
        <begin position="434"/>
        <end position="453"/>
    </location>
</feature>
<keyword evidence="3" id="KW-1185">Reference proteome</keyword>
<dbReference type="EMBL" id="LK391709">
    <property type="protein sequence ID" value="CDR96832.1"/>
    <property type="molecule type" value="Genomic_DNA"/>
</dbReference>
<protein>
    <submittedName>
        <fullName evidence="2">Uncharacterized protein</fullName>
    </submittedName>
</protein>
<evidence type="ECO:0000313" key="3">
    <source>
        <dbReference type="Proteomes" id="UP000033188"/>
    </source>
</evidence>
<reference evidence="3" key="1">
    <citation type="journal article" date="2014" name="Nucleic Acids Res.">
        <title>The evolutionary dynamics of variant antigen genes in Babesia reveal a history of genomic innovation underlying host-parasite interaction.</title>
        <authorList>
            <person name="Jackson A.P."/>
            <person name="Otto T.D."/>
            <person name="Darby A."/>
            <person name="Ramaprasad A."/>
            <person name="Xia D."/>
            <person name="Echaide I.E."/>
            <person name="Farber M."/>
            <person name="Gahlot S."/>
            <person name="Gamble J."/>
            <person name="Gupta D."/>
            <person name="Gupta Y."/>
            <person name="Jackson L."/>
            <person name="Malandrin L."/>
            <person name="Malas T.B."/>
            <person name="Moussa E."/>
            <person name="Nair M."/>
            <person name="Reid A.J."/>
            <person name="Sanders M."/>
            <person name="Sharma J."/>
            <person name="Tracey A."/>
            <person name="Quail M.A."/>
            <person name="Weir W."/>
            <person name="Wastling J.M."/>
            <person name="Hall N."/>
            <person name="Willadsen P."/>
            <person name="Lingelbach K."/>
            <person name="Shiels B."/>
            <person name="Tait A."/>
            <person name="Berriman M."/>
            <person name="Allred D.R."/>
            <person name="Pain A."/>
        </authorList>
    </citation>
    <scope>NUCLEOTIDE SEQUENCE [LARGE SCALE GENOMIC DNA]</scope>
    <source>
        <strain evidence="3">Bond</strain>
    </source>
</reference>
<evidence type="ECO:0000313" key="2">
    <source>
        <dbReference type="EMBL" id="CDR96832.1"/>
    </source>
</evidence>
<name>A0A061DA57_BABBI</name>
<dbReference type="RefSeq" id="XP_012769018.1">
    <property type="nucleotide sequence ID" value="XM_012913564.1"/>
</dbReference>
<dbReference type="KEGG" id="bbig:BBBOND_0307360"/>